<dbReference type="CDD" id="cd02038">
    <property type="entry name" value="FlhG-like"/>
    <property type="match status" value="1"/>
</dbReference>
<dbReference type="Pfam" id="PF10609">
    <property type="entry name" value="ParA"/>
    <property type="match status" value="1"/>
</dbReference>
<organism evidence="3 4">
    <name type="scientific">Symbiobacterium terraclitae</name>
    <dbReference type="NCBI Taxonomy" id="557451"/>
    <lineage>
        <taxon>Bacteria</taxon>
        <taxon>Bacillati</taxon>
        <taxon>Bacillota</taxon>
        <taxon>Clostridia</taxon>
        <taxon>Eubacteriales</taxon>
        <taxon>Symbiobacteriaceae</taxon>
        <taxon>Symbiobacterium</taxon>
    </lineage>
</organism>
<protein>
    <submittedName>
        <fullName evidence="3">Flagellar biosynthesis protein FlhG</fullName>
    </submittedName>
</protein>
<dbReference type="SUPFAM" id="SSF52540">
    <property type="entry name" value="P-loop containing nucleoside triphosphate hydrolases"/>
    <property type="match status" value="1"/>
</dbReference>
<evidence type="ECO:0000313" key="3">
    <source>
        <dbReference type="EMBL" id="MBP2017011.1"/>
    </source>
</evidence>
<dbReference type="PANTHER" id="PTHR43384:SF4">
    <property type="entry name" value="CELLULOSE BIOSYNTHESIS PROTEIN BCSQ-RELATED"/>
    <property type="match status" value="1"/>
</dbReference>
<dbReference type="Proteomes" id="UP001519289">
    <property type="component" value="Unassembled WGS sequence"/>
</dbReference>
<name>A0ABS4JQ71_9FIRM</name>
<dbReference type="InterPro" id="IPR033756">
    <property type="entry name" value="YlxH/NBP35"/>
</dbReference>
<evidence type="ECO:0000256" key="2">
    <source>
        <dbReference type="ARBA" id="ARBA00022840"/>
    </source>
</evidence>
<evidence type="ECO:0000256" key="1">
    <source>
        <dbReference type="ARBA" id="ARBA00022741"/>
    </source>
</evidence>
<comment type="caution">
    <text evidence="3">The sequence shown here is derived from an EMBL/GenBank/DDBJ whole genome shotgun (WGS) entry which is preliminary data.</text>
</comment>
<gene>
    <name evidence="3" type="ORF">J2Z79_000385</name>
</gene>
<accession>A0ABS4JQ71</accession>
<reference evidence="3 4" key="1">
    <citation type="submission" date="2021-03" db="EMBL/GenBank/DDBJ databases">
        <title>Genomic Encyclopedia of Type Strains, Phase IV (KMG-IV): sequencing the most valuable type-strain genomes for metagenomic binning, comparative biology and taxonomic classification.</title>
        <authorList>
            <person name="Goeker M."/>
        </authorList>
    </citation>
    <scope>NUCLEOTIDE SEQUENCE [LARGE SCALE GENOMIC DNA]</scope>
    <source>
        <strain evidence="3 4">DSM 27138</strain>
    </source>
</reference>
<dbReference type="InterPro" id="IPR027417">
    <property type="entry name" value="P-loop_NTPase"/>
</dbReference>
<dbReference type="PANTHER" id="PTHR43384">
    <property type="entry name" value="SEPTUM SITE-DETERMINING PROTEIN MIND HOMOLOG, CHLOROPLASTIC-RELATED"/>
    <property type="match status" value="1"/>
</dbReference>
<keyword evidence="3" id="KW-0966">Cell projection</keyword>
<evidence type="ECO:0000313" key="4">
    <source>
        <dbReference type="Proteomes" id="UP001519289"/>
    </source>
</evidence>
<keyword evidence="3" id="KW-0282">Flagellum</keyword>
<dbReference type="PIRSF" id="PIRSF003092">
    <property type="entry name" value="MinD"/>
    <property type="match status" value="1"/>
</dbReference>
<proteinExistence type="predicted"/>
<dbReference type="InterPro" id="IPR050625">
    <property type="entry name" value="ParA/MinD_ATPase"/>
</dbReference>
<dbReference type="EMBL" id="JAGGLG010000002">
    <property type="protein sequence ID" value="MBP2017011.1"/>
    <property type="molecule type" value="Genomic_DNA"/>
</dbReference>
<dbReference type="RefSeq" id="WP_209465163.1">
    <property type="nucleotide sequence ID" value="NZ_JAGGLG010000002.1"/>
</dbReference>
<keyword evidence="1" id="KW-0547">Nucleotide-binding</keyword>
<keyword evidence="3" id="KW-0969">Cilium</keyword>
<sequence>MFDQASRLRELAAAYRNQAMGRAPRRFEAIAVTSGKGGVGKSNLAVNVAQVLVQAGREVLLMDVDMGLANAHILLGTVPPYHLGHFLRGEVDLPQVIHRTPTGMKLIAGGSGLVELGNLNAAQLRPILRSLERLEGEAEYLVIDTGAGVGDAVVEFAMAADQVLVVTTPEPTAMADAYTMIKALAARNPGAKIRLAVNQAERQEDAERAAERIVTTARNFLGAEVRHVGTIPRDPHVWQSVRQRVPYVLGYPGAPASRAVRAMVDRLVGGEVVHPPAPRGGFFSRLAGIFSRSSSL</sequence>
<keyword evidence="2" id="KW-0067">ATP-binding</keyword>
<dbReference type="InterPro" id="IPR025501">
    <property type="entry name" value="MinD_FleN"/>
</dbReference>
<dbReference type="InterPro" id="IPR033875">
    <property type="entry name" value="FlhG"/>
</dbReference>
<dbReference type="Gene3D" id="3.40.50.300">
    <property type="entry name" value="P-loop containing nucleotide triphosphate hydrolases"/>
    <property type="match status" value="1"/>
</dbReference>
<keyword evidence="4" id="KW-1185">Reference proteome</keyword>